<dbReference type="Proteomes" id="UP001597418">
    <property type="component" value="Unassembled WGS sequence"/>
</dbReference>
<organism evidence="1 2">
    <name type="scientific">Sphingobacterium populi</name>
    <dbReference type="NCBI Taxonomy" id="1812824"/>
    <lineage>
        <taxon>Bacteria</taxon>
        <taxon>Pseudomonadati</taxon>
        <taxon>Bacteroidota</taxon>
        <taxon>Sphingobacteriia</taxon>
        <taxon>Sphingobacteriales</taxon>
        <taxon>Sphingobacteriaceae</taxon>
        <taxon>Sphingobacterium</taxon>
    </lineage>
</organism>
<protein>
    <recommendedName>
        <fullName evidence="3">Peptidase M48 domain-containing protein</fullName>
    </recommendedName>
</protein>
<dbReference type="EMBL" id="JBHUMB010000014">
    <property type="protein sequence ID" value="MFD2744251.1"/>
    <property type="molecule type" value="Genomic_DNA"/>
</dbReference>
<name>A0ABW5UGK3_9SPHI</name>
<evidence type="ECO:0008006" key="3">
    <source>
        <dbReference type="Google" id="ProtNLM"/>
    </source>
</evidence>
<gene>
    <name evidence="1" type="ORF">ACFSQ6_12710</name>
</gene>
<dbReference type="RefSeq" id="WP_197464726.1">
    <property type="nucleotide sequence ID" value="NZ_JBHUMB010000014.1"/>
</dbReference>
<proteinExistence type="predicted"/>
<evidence type="ECO:0000313" key="1">
    <source>
        <dbReference type="EMBL" id="MFD2744251.1"/>
    </source>
</evidence>
<evidence type="ECO:0000313" key="2">
    <source>
        <dbReference type="Proteomes" id="UP001597418"/>
    </source>
</evidence>
<comment type="caution">
    <text evidence="1">The sequence shown here is derived from an EMBL/GenBank/DDBJ whole genome shotgun (WGS) entry which is preliminary data.</text>
</comment>
<accession>A0ABW5UGK3</accession>
<sequence length="216" mass="24857">MIKTDTYTIHKEIPNIIRQEVLAALAHYPELQATHIRFKFTRSLNGSIMAARPQVSTLFGSRKNRKYDILMSPVFKLKHSIEPLHQVDPDVLIGWIGHELGHIMDYEQRNTLGIARFGLLYWLSKTYIRKAERVADTFAVHRGMSDYILATKDFILNHSGLSQQYKDKIARLYLSPDDIVTIVDEMETSNKADKENLLAEEIDIAESIAQETQESR</sequence>
<keyword evidence="2" id="KW-1185">Reference proteome</keyword>
<reference evidence="2" key="1">
    <citation type="journal article" date="2019" name="Int. J. Syst. Evol. Microbiol.">
        <title>The Global Catalogue of Microorganisms (GCM) 10K type strain sequencing project: providing services to taxonomists for standard genome sequencing and annotation.</title>
        <authorList>
            <consortium name="The Broad Institute Genomics Platform"/>
            <consortium name="The Broad Institute Genome Sequencing Center for Infectious Disease"/>
            <person name="Wu L."/>
            <person name="Ma J."/>
        </authorList>
    </citation>
    <scope>NUCLEOTIDE SEQUENCE [LARGE SCALE GENOMIC DNA]</scope>
    <source>
        <strain evidence="2">KCTC 42247</strain>
    </source>
</reference>